<dbReference type="EMBL" id="UFXZ01000004">
    <property type="protein sequence ID" value="STE53354.1"/>
    <property type="molecule type" value="Genomic_DNA"/>
</dbReference>
<dbReference type="AlphaFoldDB" id="A0A376DIE1"/>
<organism evidence="1 3">
    <name type="scientific">Edwardsiella hoshinae</name>
    <dbReference type="NCBI Taxonomy" id="93378"/>
    <lineage>
        <taxon>Bacteria</taxon>
        <taxon>Pseudomonadati</taxon>
        <taxon>Pseudomonadota</taxon>
        <taxon>Gammaproteobacteria</taxon>
        <taxon>Enterobacterales</taxon>
        <taxon>Hafniaceae</taxon>
        <taxon>Edwardsiella</taxon>
    </lineage>
</organism>
<protein>
    <recommendedName>
        <fullName evidence="4">Eaa protein</fullName>
    </recommendedName>
</protein>
<name>A0A376DIE1_9GAMM</name>
<proteinExistence type="predicted"/>
<dbReference type="EMBL" id="UFXZ01000001">
    <property type="protein sequence ID" value="STC89386.1"/>
    <property type="molecule type" value="Genomic_DNA"/>
</dbReference>
<sequence>MTTITKEQLMADIAHAEEKAKSLCGPCADDHVRLAHWLRIALASMEAEPVAYLNRFTGRSFELGQMPGADKDPDVYIPLYAAPPVPATEHSISENSVHDLFLRAKALMYQSGGSPIEHSLNPVDAWLFEAERPRSRPNL</sequence>
<evidence type="ECO:0008006" key="4">
    <source>
        <dbReference type="Google" id="ProtNLM"/>
    </source>
</evidence>
<dbReference type="Proteomes" id="UP000255248">
    <property type="component" value="Unassembled WGS sequence"/>
</dbReference>
<evidence type="ECO:0000313" key="1">
    <source>
        <dbReference type="EMBL" id="STC89386.1"/>
    </source>
</evidence>
<evidence type="ECO:0000313" key="3">
    <source>
        <dbReference type="Proteomes" id="UP000255248"/>
    </source>
</evidence>
<accession>A0A376DIE1</accession>
<dbReference type="OrthoDB" id="6415968at2"/>
<gene>
    <name evidence="1" type="ORF">NCTC12121_02171</name>
    <name evidence="2" type="ORF">NCTC12121_03640</name>
</gene>
<dbReference type="RefSeq" id="WP_051355228.1">
    <property type="nucleotide sequence ID" value="NZ_CP065626.1"/>
</dbReference>
<reference evidence="1 3" key="1">
    <citation type="submission" date="2018-06" db="EMBL/GenBank/DDBJ databases">
        <authorList>
            <consortium name="Pathogen Informatics"/>
            <person name="Doyle S."/>
        </authorList>
    </citation>
    <scope>NUCLEOTIDE SEQUENCE [LARGE SCALE GENOMIC DNA]</scope>
    <source>
        <strain evidence="1 3">NCTC12121</strain>
    </source>
</reference>
<evidence type="ECO:0000313" key="2">
    <source>
        <dbReference type="EMBL" id="STE53354.1"/>
    </source>
</evidence>